<proteinExistence type="predicted"/>
<keyword evidence="3" id="KW-1185">Reference proteome</keyword>
<dbReference type="InParanoid" id="A0A1E1L1V2"/>
<sequence>MAPRPAAVVSEEDDDVPKTVPFKRTNDRIYPTRKTTLRSRQFVRRLISPESRSTLPITAPRRISEQAFNVLNQIEALPSGPFGPEHRLIIARNLALIQGVTADTVKEREEAERKRREIEEGVKRDLRVAYPDFLMMEDSEDEDEEEEVENAVEKEKNNALHSGGGGGGGGRGGRKRKRSSSEDDEDEEAQALKAKKARLEAIAQLQILEPVDIVTLAPLPTQINYPAHPTTDRPDAWFIDNFTMFYRQVEGTISHYYALHDIPLSSEPWLECKMTPEFLKWAEQVVEPNPRFGSWDELLRDKEMRKWFVMGVVMKVLKRKVFDKYLFGCGEVEEELFLQTDRAFLGREGFQREDVRAKLTSTLLGHASVPSLFYPSVAKLTAQVSLMLAPLTTYLYSLPPPAGKPAPKVSALYQSLHNLVSQAAYLSICCKITPSVIQIHDLRPGDQWQPDDMASLDTDGYIDSRAVITEDYKQEVHNLKAYIAKVKKEMDSLMPPLVEGIKTTKCEQAIAEYHKYLGILAEKTRCPPTYTHRALVKISVWPIIRRYTPGSEEEFSDQRIPLREKDGFQIFLLGKGAVIPYFGRENKIGDEYCSLPEWIGMKKRQADERLSWMGTVGKGGLQAVKIFGTIGVGTAAAAAGLWFDSLTGGVLVQGLRGVELDGVREFGSGLVSGLGGYVEGSWDTTYQSLVQVAELGGQLKWS</sequence>
<dbReference type="EMBL" id="FJUW01000032">
    <property type="protein sequence ID" value="CZT04477.1"/>
    <property type="molecule type" value="Genomic_DNA"/>
</dbReference>
<reference evidence="3" key="1">
    <citation type="submission" date="2016-03" db="EMBL/GenBank/DDBJ databases">
        <authorList>
            <person name="Ploux O."/>
        </authorList>
    </citation>
    <scope>NUCLEOTIDE SEQUENCE [LARGE SCALE GENOMIC DNA]</scope>
    <source>
        <strain evidence="3">UK7</strain>
    </source>
</reference>
<feature type="compositionally biased region" description="Acidic residues" evidence="1">
    <location>
        <begin position="136"/>
        <end position="150"/>
    </location>
</feature>
<accession>A0A1E1L1V2</accession>
<gene>
    <name evidence="2" type="ORF">RCO7_09973</name>
</gene>
<dbReference type="Proteomes" id="UP000178129">
    <property type="component" value="Unassembled WGS sequence"/>
</dbReference>
<name>A0A1E1L1V2_9HELO</name>
<feature type="region of interest" description="Disordered" evidence="1">
    <location>
        <begin position="136"/>
        <end position="191"/>
    </location>
</feature>
<organism evidence="2 3">
    <name type="scientific">Rhynchosporium graminicola</name>
    <dbReference type="NCBI Taxonomy" id="2792576"/>
    <lineage>
        <taxon>Eukaryota</taxon>
        <taxon>Fungi</taxon>
        <taxon>Dikarya</taxon>
        <taxon>Ascomycota</taxon>
        <taxon>Pezizomycotina</taxon>
        <taxon>Leotiomycetes</taxon>
        <taxon>Helotiales</taxon>
        <taxon>Ploettnerulaceae</taxon>
        <taxon>Rhynchosporium</taxon>
    </lineage>
</organism>
<protein>
    <submittedName>
        <fullName evidence="2">Uncharacterized protein</fullName>
    </submittedName>
</protein>
<dbReference type="AlphaFoldDB" id="A0A1E1L1V2"/>
<feature type="region of interest" description="Disordered" evidence="1">
    <location>
        <begin position="1"/>
        <end position="22"/>
    </location>
</feature>
<evidence type="ECO:0000313" key="2">
    <source>
        <dbReference type="EMBL" id="CZT04477.1"/>
    </source>
</evidence>
<dbReference type="STRING" id="914237.A0A1E1L1V2"/>
<evidence type="ECO:0000256" key="1">
    <source>
        <dbReference type="SAM" id="MobiDB-lite"/>
    </source>
</evidence>
<comment type="caution">
    <text evidence="2">The sequence shown here is derived from an EMBL/GenBank/DDBJ whole genome shotgun (WGS) entry which is preliminary data.</text>
</comment>
<feature type="compositionally biased region" description="Gly residues" evidence="1">
    <location>
        <begin position="162"/>
        <end position="171"/>
    </location>
</feature>
<evidence type="ECO:0000313" key="3">
    <source>
        <dbReference type="Proteomes" id="UP000178129"/>
    </source>
</evidence>